<dbReference type="Proteomes" id="UP000694845">
    <property type="component" value="Unplaced"/>
</dbReference>
<evidence type="ECO:0000256" key="4">
    <source>
        <dbReference type="ARBA" id="ARBA00022692"/>
    </source>
</evidence>
<evidence type="ECO:0000256" key="5">
    <source>
        <dbReference type="ARBA" id="ARBA00022741"/>
    </source>
</evidence>
<dbReference type="GO" id="GO:0016324">
    <property type="term" value="C:apical plasma membrane"/>
    <property type="evidence" value="ECO:0007669"/>
    <property type="project" value="UniProtKB-ARBA"/>
</dbReference>
<dbReference type="Gene3D" id="3.40.50.300">
    <property type="entry name" value="P-loop containing nucleotide triphosphate hydrolases"/>
    <property type="match status" value="1"/>
</dbReference>
<dbReference type="PROSITE" id="PS50893">
    <property type="entry name" value="ABC_TRANSPORTER_2"/>
    <property type="match status" value="1"/>
</dbReference>
<dbReference type="Pfam" id="PF19055">
    <property type="entry name" value="ABC2_membrane_7"/>
    <property type="match status" value="1"/>
</dbReference>
<dbReference type="Pfam" id="PF01061">
    <property type="entry name" value="ABC2_membrane"/>
    <property type="match status" value="1"/>
</dbReference>
<dbReference type="FunFam" id="3.40.50.300:FF:000622">
    <property type="entry name" value="ATP-binding cassette sub-family G member 2"/>
    <property type="match status" value="1"/>
</dbReference>
<feature type="transmembrane region" description="Helical" evidence="9">
    <location>
        <begin position="421"/>
        <end position="441"/>
    </location>
</feature>
<feature type="transmembrane region" description="Helical" evidence="9">
    <location>
        <begin position="529"/>
        <end position="553"/>
    </location>
</feature>
<dbReference type="AlphaFoldDB" id="A0A8B7ZQD3"/>
<evidence type="ECO:0000256" key="3">
    <source>
        <dbReference type="ARBA" id="ARBA00022448"/>
    </source>
</evidence>
<accession>A0A8B7ZQD3</accession>
<dbReference type="SUPFAM" id="SSF52540">
    <property type="entry name" value="P-loop containing nucleoside triphosphate hydrolases"/>
    <property type="match status" value="1"/>
</dbReference>
<keyword evidence="4 9" id="KW-0812">Transmembrane</keyword>
<dbReference type="GeneID" id="110988144"/>
<keyword evidence="11" id="KW-1185">Reference proteome</keyword>
<dbReference type="GO" id="GO:0016887">
    <property type="term" value="F:ATP hydrolysis activity"/>
    <property type="evidence" value="ECO:0007669"/>
    <property type="project" value="InterPro"/>
</dbReference>
<feature type="transmembrane region" description="Helical" evidence="9">
    <location>
        <begin position="565"/>
        <end position="591"/>
    </location>
</feature>
<keyword evidence="8 9" id="KW-0472">Membrane</keyword>
<evidence type="ECO:0000256" key="1">
    <source>
        <dbReference type="ARBA" id="ARBA00004141"/>
    </source>
</evidence>
<keyword evidence="7 9" id="KW-1133">Transmembrane helix</keyword>
<dbReference type="InterPro" id="IPR043926">
    <property type="entry name" value="ABCG_dom"/>
</dbReference>
<dbReference type="Pfam" id="PF00005">
    <property type="entry name" value="ABC_tran"/>
    <property type="match status" value="1"/>
</dbReference>
<gene>
    <name evidence="12" type="primary">LOC110988144</name>
</gene>
<evidence type="ECO:0000259" key="10">
    <source>
        <dbReference type="PROSITE" id="PS50893"/>
    </source>
</evidence>
<evidence type="ECO:0000313" key="12">
    <source>
        <dbReference type="RefSeq" id="XP_022107095.1"/>
    </source>
</evidence>
<dbReference type="GO" id="GO:0008514">
    <property type="term" value="F:organic anion transmembrane transporter activity"/>
    <property type="evidence" value="ECO:0007669"/>
    <property type="project" value="UniProtKB-ARBA"/>
</dbReference>
<dbReference type="OrthoDB" id="66620at2759"/>
<dbReference type="InterPro" id="IPR003593">
    <property type="entry name" value="AAA+_ATPase"/>
</dbReference>
<dbReference type="RefSeq" id="XP_022107095.1">
    <property type="nucleotide sequence ID" value="XM_022251403.1"/>
</dbReference>
<sequence length="675" mass="75642">MVIVRQLSKAQKMDATIPNGRISPVPIPGHNPVTLMMSHEQEMKNKDLQVCGSTISFHNINYKVDIKVNKRKVTKCILRDITGVFQPGMNAILGPTGSGKTSLLDILARRKDPRGLTGTVLVDGAPQPSNFKCVSGYVVQDDVVMGTLTVRENLAFSAALRLQGHVSHEERKERVEDVIIELGLADCANSKVGTEFIRGVSGGERKRTNIGMELITKPSVLFLDEPTTGLDASTANAVIILLTSLAKRGRTIIFSIHQPRFSIYRLFDKLHLLSRGETVYHGPVEDVLQFFESIGFQCEEHNNPPDFFLDVINGYIGSPSFLEMQTRCSSLSQEGDKDSAEKATEVVLTEMDQPSLADLYRQSDTCTTVMREAGEIYSLHRNSDEDVTVPSIQYATSFLTQLWYVSRRALINFVRNPQLSIFQPLTVVILAVILGLIYWQMDTSLNSGIQNRVGAFLFVTMNMVFGNMSAIEIFIKERAIFIHESASGYYRVSTFFFSKIVCDLLPMRFIPTFLFSLITYWMLGLKHTASAYFVYLLNLVLTTFTACGLAFAISCSVTLQSIATLFISMTYVIMLVFSGLLVNISSLPSWIQWIQYLSLFRYSLNALSVNELVGLTFSGEVNNVTMRMTGEMYLEGQGIDYSHWGLWKNELALVIMCVGFMTMAYIKLRLIPKYK</sequence>
<dbReference type="CDD" id="cd03213">
    <property type="entry name" value="ABCG_EPDR"/>
    <property type="match status" value="1"/>
</dbReference>
<evidence type="ECO:0000313" key="11">
    <source>
        <dbReference type="Proteomes" id="UP000694845"/>
    </source>
</evidence>
<dbReference type="InterPro" id="IPR027417">
    <property type="entry name" value="P-loop_NTPase"/>
</dbReference>
<feature type="domain" description="ABC transporter" evidence="10">
    <location>
        <begin position="55"/>
        <end position="300"/>
    </location>
</feature>
<feature type="transmembrane region" description="Helical" evidence="9">
    <location>
        <begin position="651"/>
        <end position="668"/>
    </location>
</feature>
<evidence type="ECO:0000256" key="7">
    <source>
        <dbReference type="ARBA" id="ARBA00022989"/>
    </source>
</evidence>
<dbReference type="InterPro" id="IPR013525">
    <property type="entry name" value="ABC2_TM"/>
</dbReference>
<dbReference type="KEGG" id="aplc:110988144"/>
<dbReference type="PANTHER" id="PTHR48041">
    <property type="entry name" value="ABC TRANSPORTER G FAMILY MEMBER 28"/>
    <property type="match status" value="1"/>
</dbReference>
<dbReference type="SMART" id="SM00382">
    <property type="entry name" value="AAA"/>
    <property type="match status" value="1"/>
</dbReference>
<protein>
    <submittedName>
        <fullName evidence="12">ATP-binding cassette sub-family G member 2-like isoform X1</fullName>
    </submittedName>
</protein>
<dbReference type="InterPro" id="IPR003439">
    <property type="entry name" value="ABC_transporter-like_ATP-bd"/>
</dbReference>
<evidence type="ECO:0000256" key="2">
    <source>
        <dbReference type="ARBA" id="ARBA00005814"/>
    </source>
</evidence>
<dbReference type="PANTHER" id="PTHR48041:SF116">
    <property type="entry name" value="PROTEIN BROWN"/>
    <property type="match status" value="1"/>
</dbReference>
<comment type="similarity">
    <text evidence="2">Belongs to the ABC transporter superfamily. ABCG family. Eye pigment precursor importer (TC 3.A.1.204) subfamily.</text>
</comment>
<reference evidence="12" key="1">
    <citation type="submission" date="2025-08" db="UniProtKB">
        <authorList>
            <consortium name="RefSeq"/>
        </authorList>
    </citation>
    <scope>IDENTIFICATION</scope>
</reference>
<comment type="subcellular location">
    <subcellularLocation>
        <location evidence="1">Membrane</location>
        <topology evidence="1">Multi-pass membrane protein</topology>
    </subcellularLocation>
</comment>
<dbReference type="GO" id="GO:0015562">
    <property type="term" value="F:efflux transmembrane transporter activity"/>
    <property type="evidence" value="ECO:0007669"/>
    <property type="project" value="UniProtKB-ARBA"/>
</dbReference>
<keyword evidence="6" id="KW-0067">ATP-binding</keyword>
<feature type="transmembrane region" description="Helical" evidence="9">
    <location>
        <begin position="453"/>
        <end position="475"/>
    </location>
</feature>
<dbReference type="GO" id="GO:0140359">
    <property type="term" value="F:ABC-type transporter activity"/>
    <property type="evidence" value="ECO:0007669"/>
    <property type="project" value="InterPro"/>
</dbReference>
<evidence type="ECO:0000256" key="8">
    <source>
        <dbReference type="ARBA" id="ARBA00023136"/>
    </source>
</evidence>
<dbReference type="GO" id="GO:0005524">
    <property type="term" value="F:ATP binding"/>
    <property type="evidence" value="ECO:0007669"/>
    <property type="project" value="UniProtKB-KW"/>
</dbReference>
<evidence type="ECO:0000256" key="6">
    <source>
        <dbReference type="ARBA" id="ARBA00022840"/>
    </source>
</evidence>
<evidence type="ECO:0000256" key="9">
    <source>
        <dbReference type="SAM" id="Phobius"/>
    </source>
</evidence>
<dbReference type="InterPro" id="IPR050352">
    <property type="entry name" value="ABCG_transporters"/>
</dbReference>
<keyword evidence="3" id="KW-0813">Transport</keyword>
<keyword evidence="5" id="KW-0547">Nucleotide-binding</keyword>
<name>A0A8B7ZQD3_ACAPL</name>
<proteinExistence type="inferred from homology"/>
<organism evidence="11 12">
    <name type="scientific">Acanthaster planci</name>
    <name type="common">Crown-of-thorns starfish</name>
    <dbReference type="NCBI Taxonomy" id="133434"/>
    <lineage>
        <taxon>Eukaryota</taxon>
        <taxon>Metazoa</taxon>
        <taxon>Echinodermata</taxon>
        <taxon>Eleutherozoa</taxon>
        <taxon>Asterozoa</taxon>
        <taxon>Asteroidea</taxon>
        <taxon>Valvatacea</taxon>
        <taxon>Valvatida</taxon>
        <taxon>Acanthasteridae</taxon>
        <taxon>Acanthaster</taxon>
    </lineage>
</organism>
<feature type="transmembrane region" description="Helical" evidence="9">
    <location>
        <begin position="496"/>
        <end position="523"/>
    </location>
</feature>